<evidence type="ECO:0000259" key="1">
    <source>
        <dbReference type="Pfam" id="PF01636"/>
    </source>
</evidence>
<dbReference type="EMBL" id="KV925729">
    <property type="protein sequence ID" value="PIO36524.1"/>
    <property type="molecule type" value="Genomic_DNA"/>
</dbReference>
<keyword evidence="3" id="KW-1185">Reference proteome</keyword>
<dbReference type="SUPFAM" id="SSF56112">
    <property type="entry name" value="Protein kinase-like (PK-like)"/>
    <property type="match status" value="1"/>
</dbReference>
<dbReference type="Pfam" id="PF01636">
    <property type="entry name" value="APH"/>
    <property type="match status" value="1"/>
</dbReference>
<reference evidence="3" key="1">
    <citation type="journal article" date="2017" name="Nat. Commun.">
        <title>The North American bullfrog draft genome provides insight into hormonal regulation of long noncoding RNA.</title>
        <authorList>
            <person name="Hammond S.A."/>
            <person name="Warren R.L."/>
            <person name="Vandervalk B.P."/>
            <person name="Kucuk E."/>
            <person name="Khan H."/>
            <person name="Gibb E.A."/>
            <person name="Pandoh P."/>
            <person name="Kirk H."/>
            <person name="Zhao Y."/>
            <person name="Jones M."/>
            <person name="Mungall A.J."/>
            <person name="Coope R."/>
            <person name="Pleasance S."/>
            <person name="Moore R.A."/>
            <person name="Holt R.A."/>
            <person name="Round J.M."/>
            <person name="Ohora S."/>
            <person name="Walle B.V."/>
            <person name="Veldhoen N."/>
            <person name="Helbing C.C."/>
            <person name="Birol I."/>
        </authorList>
    </citation>
    <scope>NUCLEOTIDE SEQUENCE [LARGE SCALE GENOMIC DNA]</scope>
</reference>
<protein>
    <recommendedName>
        <fullName evidence="1">Aminoglycoside phosphotransferase domain-containing protein</fullName>
    </recommendedName>
</protein>
<sequence>MAHVEGRIFRDTTLTNILPAERSALYVALIETLSRLHSYNIHKLNLTGYGKGKGYCQRQVTTWKKQYDRAAHTDIPEMNQLADWLMNNLPSNDNEECLVHGDFRIDNIIFHPTEARVIAVLDWELSTIGNPISDLAYFIMPYFWPREVHFFGHVGEKSFTDIE</sequence>
<dbReference type="Proteomes" id="UP000228934">
    <property type="component" value="Unassembled WGS sequence"/>
</dbReference>
<dbReference type="InterPro" id="IPR002575">
    <property type="entry name" value="Aminoglycoside_PTrfase"/>
</dbReference>
<dbReference type="OrthoDB" id="434771at2759"/>
<dbReference type="Gene3D" id="3.90.1200.10">
    <property type="match status" value="1"/>
</dbReference>
<dbReference type="CDD" id="cd05154">
    <property type="entry name" value="ACAD10_11_N-like"/>
    <property type="match status" value="1"/>
</dbReference>
<dbReference type="AlphaFoldDB" id="A0A2G9S8W5"/>
<dbReference type="InterPro" id="IPR011009">
    <property type="entry name" value="Kinase-like_dom_sf"/>
</dbReference>
<dbReference type="PANTHER" id="PTHR47829:SF3">
    <property type="entry name" value="AMINOGLYCOSIDE PHOSPHOTRANSFERASE DOMAIN-CONTAINING PROTEIN"/>
    <property type="match status" value="1"/>
</dbReference>
<feature type="non-terminal residue" evidence="2">
    <location>
        <position position="163"/>
    </location>
</feature>
<dbReference type="PANTHER" id="PTHR47829">
    <property type="entry name" value="HYDROLASE, PUTATIVE (AFU_ORTHOLOGUE AFUA_1G12880)-RELATED"/>
    <property type="match status" value="1"/>
</dbReference>
<proteinExistence type="predicted"/>
<evidence type="ECO:0000313" key="2">
    <source>
        <dbReference type="EMBL" id="PIO36524.1"/>
    </source>
</evidence>
<feature type="domain" description="Aminoglycoside phosphotransferase" evidence="1">
    <location>
        <begin position="3"/>
        <end position="146"/>
    </location>
</feature>
<accession>A0A2G9S8W5</accession>
<evidence type="ECO:0000313" key="3">
    <source>
        <dbReference type="Proteomes" id="UP000228934"/>
    </source>
</evidence>
<name>A0A2G9S8W5_AQUCT</name>
<dbReference type="InterPro" id="IPR041726">
    <property type="entry name" value="ACAD10_11_N"/>
</dbReference>
<organism evidence="2 3">
    <name type="scientific">Aquarana catesbeiana</name>
    <name type="common">American bullfrog</name>
    <name type="synonym">Rana catesbeiana</name>
    <dbReference type="NCBI Taxonomy" id="8400"/>
    <lineage>
        <taxon>Eukaryota</taxon>
        <taxon>Metazoa</taxon>
        <taxon>Chordata</taxon>
        <taxon>Craniata</taxon>
        <taxon>Vertebrata</taxon>
        <taxon>Euteleostomi</taxon>
        <taxon>Amphibia</taxon>
        <taxon>Batrachia</taxon>
        <taxon>Anura</taxon>
        <taxon>Neobatrachia</taxon>
        <taxon>Ranoidea</taxon>
        <taxon>Ranidae</taxon>
        <taxon>Aquarana</taxon>
    </lineage>
</organism>
<dbReference type="InterPro" id="IPR052898">
    <property type="entry name" value="ACAD10-like"/>
</dbReference>
<gene>
    <name evidence="2" type="ORF">AB205_0142170</name>
</gene>